<dbReference type="HOGENOM" id="CLU_2940072_0_0_11"/>
<protein>
    <submittedName>
        <fullName evidence="2">Predicted protein</fullName>
    </submittedName>
</protein>
<proteinExistence type="predicted"/>
<dbReference type="AlphaFoldDB" id="D9XHX1"/>
<dbReference type="Proteomes" id="UP000004184">
    <property type="component" value="Unassembled WGS sequence"/>
</dbReference>
<evidence type="ECO:0000313" key="2">
    <source>
        <dbReference type="EMBL" id="EFL37150.1"/>
    </source>
</evidence>
<keyword evidence="3" id="KW-1185">Reference proteome</keyword>
<sequence>MRDGAGERSVRPQDETGGTVTFLSDWKLSHLPSDNRPLPSVAHFHPPPPVKDGMAGTMPR</sequence>
<dbReference type="EMBL" id="GG657757">
    <property type="protein sequence ID" value="EFL37150.1"/>
    <property type="molecule type" value="Genomic_DNA"/>
</dbReference>
<evidence type="ECO:0000313" key="3">
    <source>
        <dbReference type="Proteomes" id="UP000004184"/>
    </source>
</evidence>
<gene>
    <name evidence="2" type="ORF">SSQG_07668</name>
</gene>
<evidence type="ECO:0000256" key="1">
    <source>
        <dbReference type="SAM" id="MobiDB-lite"/>
    </source>
</evidence>
<feature type="region of interest" description="Disordered" evidence="1">
    <location>
        <begin position="37"/>
        <end position="60"/>
    </location>
</feature>
<organism evidence="2 3">
    <name type="scientific">Streptomyces viridochromogenes (strain DSM 40736 / JCM 4977 / BCRC 1201 / Tue 494)</name>
    <dbReference type="NCBI Taxonomy" id="591159"/>
    <lineage>
        <taxon>Bacteria</taxon>
        <taxon>Bacillati</taxon>
        <taxon>Actinomycetota</taxon>
        <taxon>Actinomycetes</taxon>
        <taxon>Kitasatosporales</taxon>
        <taxon>Streptomycetaceae</taxon>
        <taxon>Streptomyces</taxon>
    </lineage>
</organism>
<reference evidence="3" key="1">
    <citation type="submission" date="2009-02" db="EMBL/GenBank/DDBJ databases">
        <title>Annotation of Streptomyces viridochromogenes strain DSM 40736.</title>
        <authorList>
            <consortium name="The Broad Institute Genome Sequencing Platform"/>
            <consortium name="Broad Institute Microbial Sequencing Center"/>
            <person name="Fischbach M."/>
            <person name="Godfrey P."/>
            <person name="Ward D."/>
            <person name="Young S."/>
            <person name="Zeng Q."/>
            <person name="Koehrsen M."/>
            <person name="Alvarado L."/>
            <person name="Berlin A.M."/>
            <person name="Bochicchio J."/>
            <person name="Borenstein D."/>
            <person name="Chapman S.B."/>
            <person name="Chen Z."/>
            <person name="Engels R."/>
            <person name="Freedman E."/>
            <person name="Gellesch M."/>
            <person name="Goldberg J."/>
            <person name="Griggs A."/>
            <person name="Gujja S."/>
            <person name="Heilman E.R."/>
            <person name="Heiman D.I."/>
            <person name="Hepburn T.A."/>
            <person name="Howarth C."/>
            <person name="Jen D."/>
            <person name="Larson L."/>
            <person name="Lewis B."/>
            <person name="Mehta T."/>
            <person name="Park D."/>
            <person name="Pearson M."/>
            <person name="Richards J."/>
            <person name="Roberts A."/>
            <person name="Saif S."/>
            <person name="Shea T.D."/>
            <person name="Shenoy N."/>
            <person name="Sisk P."/>
            <person name="Stolte C."/>
            <person name="Sykes S.N."/>
            <person name="Thomson T."/>
            <person name="Walk T."/>
            <person name="White J."/>
            <person name="Yandava C."/>
            <person name="Straight P."/>
            <person name="Clardy J."/>
            <person name="Hung D."/>
            <person name="Kolter R."/>
            <person name="Mekalanos J."/>
            <person name="Walker S."/>
            <person name="Walsh C.T."/>
            <person name="Wieland-Brown L.C."/>
            <person name="Haas B."/>
            <person name="Nusbaum C."/>
            <person name="Birren B."/>
        </authorList>
    </citation>
    <scope>NUCLEOTIDE SEQUENCE [LARGE SCALE GENOMIC DNA]</scope>
    <source>
        <strain evidence="3">DSM 40736 / JCM 4977 / BCRC 1201 / Tue 494</strain>
    </source>
</reference>
<accession>D9XHX1</accession>
<name>D9XHX1_STRVT</name>